<accession>O92518</accession>
<dbReference type="KEGG" id="vg:995299"/>
<feature type="transmembrane region" description="Helical" evidence="1">
    <location>
        <begin position="159"/>
        <end position="179"/>
    </location>
</feature>
<organism evidence="2 3">
    <name type="scientific">Beet virus Q</name>
    <dbReference type="NCBI Taxonomy" id="71972"/>
    <lineage>
        <taxon>Viruses</taxon>
        <taxon>Riboviria</taxon>
        <taxon>Orthornavirae</taxon>
        <taxon>Kitrinoviricota</taxon>
        <taxon>Alsuviricetes</taxon>
        <taxon>Martellivirales</taxon>
        <taxon>Virgaviridae</taxon>
        <taxon>Pomovirus</taxon>
        <taxon>Pomovirus betae</taxon>
    </lineage>
</organism>
<dbReference type="Pfam" id="PF04530">
    <property type="entry name" value="Viral_Beta_CD"/>
    <property type="match status" value="1"/>
</dbReference>
<keyword evidence="1" id="KW-0472">Membrane</keyword>
<keyword evidence="1" id="KW-0812">Transmembrane</keyword>
<evidence type="ECO:0000313" key="3">
    <source>
        <dbReference type="Proteomes" id="UP000201633"/>
    </source>
</evidence>
<dbReference type="RefSeq" id="NP_612613.1">
    <property type="nucleotide sequence ID" value="NC_003512.1"/>
</dbReference>
<keyword evidence="1" id="KW-1133">Transmembrane helix</keyword>
<proteinExistence type="predicted"/>
<dbReference type="InterPro" id="IPR007617">
    <property type="entry name" value="Viral_beta_CD"/>
</dbReference>
<reference evidence="2 3" key="1">
    <citation type="journal article" date="1998" name="J. Gen. Virol.">
        <title>Genome properties of beet virus Q, a new furo-like virus from sugarbeet, determined from unpurified virus.</title>
        <authorList>
            <person name="Koenig R."/>
            <person name="Pleij C."/>
            <person name="Beier C."/>
            <person name="Commandeur U."/>
        </authorList>
    </citation>
    <scope>NUCLEOTIDE SEQUENCE [LARGE SCALE GENOMIC DNA]</scope>
</reference>
<dbReference type="OrthoDB" id="26872at10239"/>
<sequence>MDPPVIEHSQDCCCQHCSWQPPCTPTCAGLNRNAMSHVEEIVRREESSFSLSYVALCCVVCLLLGVTFSLYLKSGAEVDSSAFSYYYQDLNSVEVKIGSYPIDPEIIKAIHHFQEAPFGVSLSQSDDSDVDDVPDVAELALQIDRLTLSCVVFEFIEKLCYRFFCVCLVVFCFYCYFHFC</sequence>
<dbReference type="GeneID" id="995299"/>
<protein>
    <submittedName>
        <fullName evidence="2">Third triple gene block protein</fullName>
    </submittedName>
</protein>
<name>O92518_9VIRU</name>
<dbReference type="EMBL" id="AJ223598">
    <property type="protein sequence ID" value="CAA11464.1"/>
    <property type="molecule type" value="Genomic_RNA"/>
</dbReference>
<evidence type="ECO:0000313" key="2">
    <source>
        <dbReference type="EMBL" id="CAA11464.1"/>
    </source>
</evidence>
<keyword evidence="3" id="KW-1185">Reference proteome</keyword>
<evidence type="ECO:0000256" key="1">
    <source>
        <dbReference type="SAM" id="Phobius"/>
    </source>
</evidence>
<feature type="transmembrane region" description="Helical" evidence="1">
    <location>
        <begin position="51"/>
        <end position="72"/>
    </location>
</feature>
<dbReference type="Proteomes" id="UP000201633">
    <property type="component" value="Genome"/>
</dbReference>